<proteinExistence type="predicted"/>
<organism evidence="1">
    <name type="scientific">uncultured Pleomorphomonas sp</name>
    <dbReference type="NCBI Taxonomy" id="442121"/>
    <lineage>
        <taxon>Bacteria</taxon>
        <taxon>Pseudomonadati</taxon>
        <taxon>Pseudomonadota</taxon>
        <taxon>Alphaproteobacteria</taxon>
        <taxon>Hyphomicrobiales</taxon>
        <taxon>Pleomorphomonadaceae</taxon>
        <taxon>Pleomorphomonas</taxon>
        <taxon>environmental samples</taxon>
    </lineage>
</organism>
<sequence length="59" mass="6870">MSNIDRNSTRGGFLSRAWESTKVSRERHAQRMAAPYLLKLDDEQLKGIGYSRDTLRSWL</sequence>
<evidence type="ECO:0000313" key="1">
    <source>
        <dbReference type="EMBL" id="SCM76565.1"/>
    </source>
</evidence>
<reference evidence="1" key="1">
    <citation type="submission" date="2016-08" db="EMBL/GenBank/DDBJ databases">
        <authorList>
            <person name="Seilhamer J.J."/>
        </authorList>
    </citation>
    <scope>NUCLEOTIDE SEQUENCE</scope>
    <source>
        <strain evidence="1">86</strain>
    </source>
</reference>
<dbReference type="EMBL" id="FMJD01000008">
    <property type="protein sequence ID" value="SCM76565.1"/>
    <property type="molecule type" value="Genomic_DNA"/>
</dbReference>
<gene>
    <name evidence="1" type="ORF">KL86PLE_40370</name>
</gene>
<dbReference type="RefSeq" id="WP_100080137.1">
    <property type="nucleotide sequence ID" value="NZ_LT608334.1"/>
</dbReference>
<accession>A0A212LG92</accession>
<dbReference type="AlphaFoldDB" id="A0A212LG92"/>
<protein>
    <recommendedName>
        <fullName evidence="2">DUF1127 domain-containing protein</fullName>
    </recommendedName>
</protein>
<name>A0A212LG92_9HYPH</name>
<evidence type="ECO:0008006" key="2">
    <source>
        <dbReference type="Google" id="ProtNLM"/>
    </source>
</evidence>